<dbReference type="EMBL" id="JASFZW010000002">
    <property type="protein sequence ID" value="KAK2079724.1"/>
    <property type="molecule type" value="Genomic_DNA"/>
</dbReference>
<evidence type="ECO:0000313" key="4">
    <source>
        <dbReference type="Proteomes" id="UP001255856"/>
    </source>
</evidence>
<dbReference type="InterPro" id="IPR004345">
    <property type="entry name" value="TB2_DP1_HVA22"/>
</dbReference>
<feature type="region of interest" description="Disordered" evidence="2">
    <location>
        <begin position="132"/>
        <end position="178"/>
    </location>
</feature>
<evidence type="ECO:0000313" key="3">
    <source>
        <dbReference type="EMBL" id="KAK2079724.1"/>
    </source>
</evidence>
<dbReference type="GO" id="GO:0016020">
    <property type="term" value="C:membrane"/>
    <property type="evidence" value="ECO:0007669"/>
    <property type="project" value="UniProtKB-SubCell"/>
</dbReference>
<dbReference type="Pfam" id="PF03134">
    <property type="entry name" value="TB2_DP1_HVA22"/>
    <property type="match status" value="1"/>
</dbReference>
<evidence type="ECO:0000256" key="2">
    <source>
        <dbReference type="SAM" id="MobiDB-lite"/>
    </source>
</evidence>
<keyword evidence="4" id="KW-1185">Reference proteome</keyword>
<protein>
    <recommendedName>
        <fullName evidence="1">HVA22-like protein</fullName>
    </recommendedName>
</protein>
<name>A0AAD9MI75_PROWI</name>
<feature type="transmembrane region" description="Helical" evidence="1">
    <location>
        <begin position="63"/>
        <end position="85"/>
    </location>
</feature>
<comment type="caution">
    <text evidence="3">The sequence shown here is derived from an EMBL/GenBank/DDBJ whole genome shotgun (WGS) entry which is preliminary data.</text>
</comment>
<gene>
    <name evidence="3" type="ORF">QBZ16_002119</name>
</gene>
<feature type="transmembrane region" description="Helical" evidence="1">
    <location>
        <begin position="12"/>
        <end position="30"/>
    </location>
</feature>
<dbReference type="PANTHER" id="PTHR12300">
    <property type="entry name" value="HVA22-LIKE PROTEINS"/>
    <property type="match status" value="1"/>
</dbReference>
<evidence type="ECO:0000256" key="1">
    <source>
        <dbReference type="RuleBase" id="RU362006"/>
    </source>
</evidence>
<keyword evidence="1" id="KW-1133">Transmembrane helix</keyword>
<keyword evidence="1" id="KW-0812">Transmembrane</keyword>
<comment type="subcellular location">
    <subcellularLocation>
        <location evidence="1">Membrane</location>
        <topology evidence="1">Multi-pass membrane protein</topology>
    </subcellularLocation>
</comment>
<accession>A0AAD9MI75</accession>
<keyword evidence="1" id="KW-0472">Membrane</keyword>
<comment type="similarity">
    <text evidence="1">Belongs to the DP1 family.</text>
</comment>
<sequence>MLRLIWRFFPTPGLIIRLATFAIGIVYPTANSFLAVESSSAEDDKQWLTYWVVLCTLQVVERLAWIVLAWIPLYSVFRLVLITWLSHPQFKGASLVYDLAIRPLLVKAATVAKEYPAIAKYSKPFLEEPTPAAADKTKKKSFFSSKQTAPATIDEPTIAQPISEPAPEPQPTAPVLFPEVATSRFDDVPASNLGSLAGNKY</sequence>
<proteinExistence type="inferred from homology"/>
<dbReference type="AlphaFoldDB" id="A0AAD9MI75"/>
<organism evidence="3 4">
    <name type="scientific">Prototheca wickerhamii</name>
    <dbReference type="NCBI Taxonomy" id="3111"/>
    <lineage>
        <taxon>Eukaryota</taxon>
        <taxon>Viridiplantae</taxon>
        <taxon>Chlorophyta</taxon>
        <taxon>core chlorophytes</taxon>
        <taxon>Trebouxiophyceae</taxon>
        <taxon>Chlorellales</taxon>
        <taxon>Chlorellaceae</taxon>
        <taxon>Prototheca</taxon>
    </lineage>
</organism>
<reference evidence="3" key="1">
    <citation type="submission" date="2021-01" db="EMBL/GenBank/DDBJ databases">
        <authorList>
            <person name="Eckstrom K.M.E."/>
        </authorList>
    </citation>
    <scope>NUCLEOTIDE SEQUENCE</scope>
    <source>
        <strain evidence="3">UVCC 0001</strain>
    </source>
</reference>
<dbReference type="Proteomes" id="UP001255856">
    <property type="component" value="Unassembled WGS sequence"/>
</dbReference>